<dbReference type="RefSeq" id="WP_344655444.1">
    <property type="nucleotide sequence ID" value="NZ_BAAAQM010000002.1"/>
</dbReference>
<feature type="region of interest" description="Disordered" evidence="1">
    <location>
        <begin position="210"/>
        <end position="238"/>
    </location>
</feature>
<reference evidence="2 3" key="1">
    <citation type="journal article" date="2019" name="Int. J. Syst. Evol. Microbiol.">
        <title>The Global Catalogue of Microorganisms (GCM) 10K type strain sequencing project: providing services to taxonomists for standard genome sequencing and annotation.</title>
        <authorList>
            <consortium name="The Broad Institute Genomics Platform"/>
            <consortium name="The Broad Institute Genome Sequencing Center for Infectious Disease"/>
            <person name="Wu L."/>
            <person name="Ma J."/>
        </authorList>
    </citation>
    <scope>NUCLEOTIDE SEQUENCE [LARGE SCALE GENOMIC DNA]</scope>
    <source>
        <strain evidence="2 3">JCM 16013</strain>
    </source>
</reference>
<gene>
    <name evidence="2" type="ORF">GCM10009838_07290</name>
</gene>
<accession>A0ABN2QL19</accession>
<evidence type="ECO:0000313" key="2">
    <source>
        <dbReference type="EMBL" id="GAA1954393.1"/>
    </source>
</evidence>
<evidence type="ECO:0000313" key="3">
    <source>
        <dbReference type="Proteomes" id="UP001499854"/>
    </source>
</evidence>
<keyword evidence="3" id="KW-1185">Reference proteome</keyword>
<evidence type="ECO:0000256" key="1">
    <source>
        <dbReference type="SAM" id="MobiDB-lite"/>
    </source>
</evidence>
<sequence length="238" mass="26286">MADTQQPDEKTQAGTAPEARRYGFPAVYAHEVCAVRTVAREDWDSSEPGRVQLLRWRAGSGVLVRDMPLNRLYVWARAGRVSFGDKAGRTVDIVLLGEPETEGLVLGTPWPSTYNRTNTASNVAHGVVADLKNTVTFPVSFPRMMRVSGERNAVLDALVGWCQREVPGIHILRGWPRGSERPTRHQVRGLPHKGLLGEPGWLPDTVGAHPAGWSPFRNDRNVEDVTARPRPHEHPSGA</sequence>
<protein>
    <submittedName>
        <fullName evidence="2">Uncharacterized protein</fullName>
    </submittedName>
</protein>
<name>A0ABN2QL19_9ACTN</name>
<organism evidence="2 3">
    <name type="scientific">Catenulispora subtropica</name>
    <dbReference type="NCBI Taxonomy" id="450798"/>
    <lineage>
        <taxon>Bacteria</taxon>
        <taxon>Bacillati</taxon>
        <taxon>Actinomycetota</taxon>
        <taxon>Actinomycetes</taxon>
        <taxon>Catenulisporales</taxon>
        <taxon>Catenulisporaceae</taxon>
        <taxon>Catenulispora</taxon>
    </lineage>
</organism>
<proteinExistence type="predicted"/>
<dbReference type="EMBL" id="BAAAQM010000002">
    <property type="protein sequence ID" value="GAA1954393.1"/>
    <property type="molecule type" value="Genomic_DNA"/>
</dbReference>
<feature type="compositionally biased region" description="Basic and acidic residues" evidence="1">
    <location>
        <begin position="217"/>
        <end position="238"/>
    </location>
</feature>
<dbReference type="Proteomes" id="UP001499854">
    <property type="component" value="Unassembled WGS sequence"/>
</dbReference>
<comment type="caution">
    <text evidence="2">The sequence shown here is derived from an EMBL/GenBank/DDBJ whole genome shotgun (WGS) entry which is preliminary data.</text>
</comment>